<name>A0A212KBQ5_9BACT</name>
<keyword evidence="1" id="KW-1133">Transmembrane helix</keyword>
<dbReference type="AlphaFoldDB" id="A0A212KBQ5"/>
<gene>
    <name evidence="2" type="ORF">KM92DES2_12620</name>
</gene>
<dbReference type="EMBL" id="FLUP01000001">
    <property type="protein sequence ID" value="SBW09102.1"/>
    <property type="molecule type" value="Genomic_DNA"/>
</dbReference>
<protein>
    <submittedName>
        <fullName evidence="2">Uncharacterized protein</fullName>
    </submittedName>
</protein>
<sequence>MSICDFYYILLNIKKNSIFHAAYVEEIMKIDQSFSIILLPRFFISGIVSGIHLFSLPLYTINAKSRAGTP</sequence>
<accession>A0A212KBQ5</accession>
<reference evidence="2" key="1">
    <citation type="submission" date="2016-04" db="EMBL/GenBank/DDBJ databases">
        <authorList>
            <person name="Evans L.H."/>
            <person name="Alamgir A."/>
            <person name="Owens N."/>
            <person name="Weber N.D."/>
            <person name="Virtaneva K."/>
            <person name="Barbian K."/>
            <person name="Babar A."/>
            <person name="Rosenke K."/>
        </authorList>
    </citation>
    <scope>NUCLEOTIDE SEQUENCE</scope>
    <source>
        <strain evidence="2">92-2</strain>
    </source>
</reference>
<feature type="transmembrane region" description="Helical" evidence="1">
    <location>
        <begin position="42"/>
        <end position="61"/>
    </location>
</feature>
<keyword evidence="1" id="KW-0472">Membrane</keyword>
<proteinExistence type="predicted"/>
<keyword evidence="1" id="KW-0812">Transmembrane</keyword>
<organism evidence="2">
    <name type="scientific">uncultured Desulfovibrio sp</name>
    <dbReference type="NCBI Taxonomy" id="167968"/>
    <lineage>
        <taxon>Bacteria</taxon>
        <taxon>Pseudomonadati</taxon>
        <taxon>Thermodesulfobacteriota</taxon>
        <taxon>Desulfovibrionia</taxon>
        <taxon>Desulfovibrionales</taxon>
        <taxon>Desulfovibrionaceae</taxon>
        <taxon>Desulfovibrio</taxon>
        <taxon>environmental samples</taxon>
    </lineage>
</organism>
<evidence type="ECO:0000313" key="2">
    <source>
        <dbReference type="EMBL" id="SBW09102.1"/>
    </source>
</evidence>
<evidence type="ECO:0000256" key="1">
    <source>
        <dbReference type="SAM" id="Phobius"/>
    </source>
</evidence>